<dbReference type="AlphaFoldDB" id="A0A5B0DY82"/>
<dbReference type="InterPro" id="IPR029063">
    <property type="entry name" value="SAM-dependent_MTases_sf"/>
</dbReference>
<organism evidence="1 2">
    <name type="scientific">Aureimonas fodinaquatilis</name>
    <dbReference type="NCBI Taxonomy" id="2565783"/>
    <lineage>
        <taxon>Bacteria</taxon>
        <taxon>Pseudomonadati</taxon>
        <taxon>Pseudomonadota</taxon>
        <taxon>Alphaproteobacteria</taxon>
        <taxon>Hyphomicrobiales</taxon>
        <taxon>Aurantimonadaceae</taxon>
        <taxon>Aureimonas</taxon>
    </lineage>
</organism>
<dbReference type="OrthoDB" id="1079385at2"/>
<reference evidence="1 2" key="1">
    <citation type="submission" date="2019-08" db="EMBL/GenBank/DDBJ databases">
        <title>Aureimonas fodiniaquatilis sp. nov., isolated from a coal mine wastewater.</title>
        <authorList>
            <person name="Kim W."/>
        </authorList>
    </citation>
    <scope>NUCLEOTIDE SEQUENCE [LARGE SCALE GENOMIC DNA]</scope>
    <source>
        <strain evidence="1 2">CAU 1482</strain>
    </source>
</reference>
<dbReference type="GO" id="GO:0003676">
    <property type="term" value="F:nucleic acid binding"/>
    <property type="evidence" value="ECO:0007669"/>
    <property type="project" value="InterPro"/>
</dbReference>
<dbReference type="GO" id="GO:0008168">
    <property type="term" value="F:methyltransferase activity"/>
    <property type="evidence" value="ECO:0007669"/>
    <property type="project" value="InterPro"/>
</dbReference>
<evidence type="ECO:0008006" key="3">
    <source>
        <dbReference type="Google" id="ProtNLM"/>
    </source>
</evidence>
<protein>
    <recommendedName>
        <fullName evidence="3">SAM-dependent methyltransferase</fullName>
    </recommendedName>
</protein>
<dbReference type="RefSeq" id="WP_149300148.1">
    <property type="nucleotide sequence ID" value="NZ_VTWH01000002.1"/>
</dbReference>
<keyword evidence="2" id="KW-1185">Reference proteome</keyword>
<dbReference type="SUPFAM" id="SSF53335">
    <property type="entry name" value="S-adenosyl-L-methionine-dependent methyltransferases"/>
    <property type="match status" value="1"/>
</dbReference>
<dbReference type="InterPro" id="IPR002052">
    <property type="entry name" value="DNA_methylase_N6_adenine_CS"/>
</dbReference>
<name>A0A5B0DY82_9HYPH</name>
<dbReference type="GO" id="GO:0032259">
    <property type="term" value="P:methylation"/>
    <property type="evidence" value="ECO:0007669"/>
    <property type="project" value="InterPro"/>
</dbReference>
<proteinExistence type="predicted"/>
<comment type="caution">
    <text evidence="1">The sequence shown here is derived from an EMBL/GenBank/DDBJ whole genome shotgun (WGS) entry which is preliminary data.</text>
</comment>
<dbReference type="Proteomes" id="UP000324738">
    <property type="component" value="Unassembled WGS sequence"/>
</dbReference>
<dbReference type="PROSITE" id="PS00092">
    <property type="entry name" value="N6_MTASE"/>
    <property type="match status" value="1"/>
</dbReference>
<evidence type="ECO:0000313" key="1">
    <source>
        <dbReference type="EMBL" id="KAA0970835.1"/>
    </source>
</evidence>
<gene>
    <name evidence="1" type="ORF">FPY71_10185</name>
</gene>
<sequence length="191" mass="21427">MTVGASNYARQQNDLYQTEPWATRALIKHFPVAGKTVWEAAAGNHLMADVLRDAGADVVTSDVETYDRRHDAIMDFLEPRFSYRLPKHNSIITNPPYGRGNRIAVKFCNLALERCDGLVAMLLTAKFDFGKTRLHLTRDNPRFAAKIALVDRIQWFPGDSTGTEDHAWYVWRGAGDATSPPVMLYAGKEDA</sequence>
<evidence type="ECO:0000313" key="2">
    <source>
        <dbReference type="Proteomes" id="UP000324738"/>
    </source>
</evidence>
<accession>A0A5B0DY82</accession>
<dbReference type="EMBL" id="VTWH01000002">
    <property type="protein sequence ID" value="KAA0970835.1"/>
    <property type="molecule type" value="Genomic_DNA"/>
</dbReference>